<organism evidence="2 3">
    <name type="scientific">Okeanomitos corallinicola TIOX110</name>
    <dbReference type="NCBI Taxonomy" id="3133117"/>
    <lineage>
        <taxon>Bacteria</taxon>
        <taxon>Bacillati</taxon>
        <taxon>Cyanobacteriota</taxon>
        <taxon>Cyanophyceae</taxon>
        <taxon>Nostocales</taxon>
        <taxon>Aphanizomenonaceae</taxon>
        <taxon>Okeanomitos</taxon>
    </lineage>
</organism>
<accession>A0ABZ2UYL2</accession>
<proteinExistence type="predicted"/>
<dbReference type="RefSeq" id="WP_353932271.1">
    <property type="nucleotide sequence ID" value="NZ_CP150886.1"/>
</dbReference>
<sequence>MVWQKGDKLQGGKYIIQEVLGQGGFGITYKVGKQFFIVAGTSLLGVFLGWLGYQFFPQLHPDIWL</sequence>
<name>A0ABZ2UYL2_9CYAN</name>
<evidence type="ECO:0000313" key="3">
    <source>
        <dbReference type="Proteomes" id="UP001483337"/>
    </source>
</evidence>
<protein>
    <recommendedName>
        <fullName evidence="4">Serine/threonine protein kinase</fullName>
    </recommendedName>
</protein>
<keyword evidence="1" id="KW-0472">Membrane</keyword>
<evidence type="ECO:0000313" key="2">
    <source>
        <dbReference type="EMBL" id="WZB89370.1"/>
    </source>
</evidence>
<reference evidence="2 3" key="1">
    <citation type="submission" date="2024-04" db="EMBL/GenBank/DDBJ databases">
        <title>Okeanomitos corallinicola gen. &amp; sp. nov. (Nostocales, Cyanobacteria), a new toxic marine heterocyst-forming cyanobacterium from a coral reef.</title>
        <authorList>
            <person name="Li H."/>
            <person name="Li R."/>
            <person name="Kang J."/>
            <person name="Hii K.S."/>
            <person name="Mohamed H.F."/>
            <person name="Xu X."/>
            <person name="Luo Z."/>
        </authorList>
    </citation>
    <scope>NUCLEOTIDE SEQUENCE [LARGE SCALE GENOMIC DNA]</scope>
    <source>
        <strain evidence="2 3">TIOX110</strain>
    </source>
</reference>
<keyword evidence="3" id="KW-1185">Reference proteome</keyword>
<evidence type="ECO:0000256" key="1">
    <source>
        <dbReference type="SAM" id="Phobius"/>
    </source>
</evidence>
<dbReference type="EMBL" id="CP150886">
    <property type="protein sequence ID" value="WZB89370.1"/>
    <property type="molecule type" value="Genomic_DNA"/>
</dbReference>
<feature type="transmembrane region" description="Helical" evidence="1">
    <location>
        <begin position="35"/>
        <end position="56"/>
    </location>
</feature>
<dbReference type="Proteomes" id="UP001483337">
    <property type="component" value="Chromosome"/>
</dbReference>
<keyword evidence="1" id="KW-0812">Transmembrane</keyword>
<evidence type="ECO:0008006" key="4">
    <source>
        <dbReference type="Google" id="ProtNLM"/>
    </source>
</evidence>
<keyword evidence="1" id="KW-1133">Transmembrane helix</keyword>
<gene>
    <name evidence="2" type="ORF">WJM97_06715</name>
</gene>